<dbReference type="InterPro" id="IPR050230">
    <property type="entry name" value="CALM/Myosin/TropC-like"/>
</dbReference>
<evidence type="ECO:0000259" key="1">
    <source>
        <dbReference type="PROSITE" id="PS50222"/>
    </source>
</evidence>
<name>G7YS07_CLOSI</name>
<dbReference type="AlphaFoldDB" id="G7YS07"/>
<dbReference type="GO" id="GO:0005509">
    <property type="term" value="F:calcium ion binding"/>
    <property type="evidence" value="ECO:0007669"/>
    <property type="project" value="InterPro"/>
</dbReference>
<keyword evidence="3" id="KW-1185">Reference proteome</keyword>
<feature type="non-terminal residue" evidence="2">
    <location>
        <position position="1"/>
    </location>
</feature>
<dbReference type="PANTHER" id="PTHR23048">
    <property type="entry name" value="MYOSIN LIGHT CHAIN 1, 3"/>
    <property type="match status" value="1"/>
</dbReference>
<protein>
    <submittedName>
        <fullName evidence="2">Myosin-2 essential light chain</fullName>
    </submittedName>
</protein>
<reference evidence="2" key="1">
    <citation type="journal article" date="2011" name="Genome Biol.">
        <title>The draft genome of the carcinogenic human liver fluke Clonorchis sinensis.</title>
        <authorList>
            <person name="Wang X."/>
            <person name="Chen W."/>
            <person name="Huang Y."/>
            <person name="Sun J."/>
            <person name="Men J."/>
            <person name="Liu H."/>
            <person name="Luo F."/>
            <person name="Guo L."/>
            <person name="Lv X."/>
            <person name="Deng C."/>
            <person name="Zhou C."/>
            <person name="Fan Y."/>
            <person name="Li X."/>
            <person name="Huang L."/>
            <person name="Hu Y."/>
            <person name="Liang C."/>
            <person name="Hu X."/>
            <person name="Xu J."/>
            <person name="Yu X."/>
        </authorList>
    </citation>
    <scope>NUCLEOTIDE SEQUENCE [LARGE SCALE GENOMIC DNA]</scope>
    <source>
        <strain evidence="2">Henan</strain>
    </source>
</reference>
<dbReference type="SUPFAM" id="SSF47473">
    <property type="entry name" value="EF-hand"/>
    <property type="match status" value="1"/>
</dbReference>
<accession>G7YS07</accession>
<proteinExistence type="predicted"/>
<dbReference type="SMART" id="SM00054">
    <property type="entry name" value="EFh"/>
    <property type="match status" value="2"/>
</dbReference>
<dbReference type="Gene3D" id="1.10.238.10">
    <property type="entry name" value="EF-hand"/>
    <property type="match status" value="2"/>
</dbReference>
<dbReference type="FunFam" id="1.10.238.10:FF:000001">
    <property type="entry name" value="Calmodulin 1"/>
    <property type="match status" value="1"/>
</dbReference>
<dbReference type="InterPro" id="IPR002048">
    <property type="entry name" value="EF_hand_dom"/>
</dbReference>
<organism evidence="2 3">
    <name type="scientific">Clonorchis sinensis</name>
    <name type="common">Chinese liver fluke</name>
    <dbReference type="NCBI Taxonomy" id="79923"/>
    <lineage>
        <taxon>Eukaryota</taxon>
        <taxon>Metazoa</taxon>
        <taxon>Spiralia</taxon>
        <taxon>Lophotrochozoa</taxon>
        <taxon>Platyhelminthes</taxon>
        <taxon>Trematoda</taxon>
        <taxon>Digenea</taxon>
        <taxon>Opisthorchiida</taxon>
        <taxon>Opisthorchiata</taxon>
        <taxon>Opisthorchiidae</taxon>
        <taxon>Clonorchis</taxon>
    </lineage>
</organism>
<evidence type="ECO:0000313" key="2">
    <source>
        <dbReference type="EMBL" id="GAA55737.1"/>
    </source>
</evidence>
<reference key="2">
    <citation type="submission" date="2011-10" db="EMBL/GenBank/DDBJ databases">
        <title>The genome and transcriptome sequence of Clonorchis sinensis provide insights into the carcinogenic liver fluke.</title>
        <authorList>
            <person name="Wang X."/>
            <person name="Huang Y."/>
            <person name="Chen W."/>
            <person name="Liu H."/>
            <person name="Guo L."/>
            <person name="Chen Y."/>
            <person name="Luo F."/>
            <person name="Zhou W."/>
            <person name="Sun J."/>
            <person name="Mao Q."/>
            <person name="Liang P."/>
            <person name="Zhou C."/>
            <person name="Tian Y."/>
            <person name="Men J."/>
            <person name="Lv X."/>
            <person name="Huang L."/>
            <person name="Zhou J."/>
            <person name="Hu Y."/>
            <person name="Li R."/>
            <person name="Zhang F."/>
            <person name="Lei H."/>
            <person name="Li X."/>
            <person name="Hu X."/>
            <person name="Liang C."/>
            <person name="Xu J."/>
            <person name="Wu Z."/>
            <person name="Yu X."/>
        </authorList>
    </citation>
    <scope>NUCLEOTIDE SEQUENCE</scope>
    <source>
        <strain>Henan</strain>
    </source>
</reference>
<dbReference type="EMBL" id="DF144074">
    <property type="protein sequence ID" value="GAA55737.1"/>
    <property type="molecule type" value="Genomic_DNA"/>
</dbReference>
<dbReference type="PROSITE" id="PS50222">
    <property type="entry name" value="EF_HAND_2"/>
    <property type="match status" value="1"/>
</dbReference>
<gene>
    <name evidence="2" type="ORF">CLF_108910</name>
</gene>
<feature type="domain" description="EF-hand" evidence="1">
    <location>
        <begin position="75"/>
        <end position="110"/>
    </location>
</feature>
<dbReference type="Proteomes" id="UP000008909">
    <property type="component" value="Unassembled WGS sequence"/>
</dbReference>
<dbReference type="GO" id="GO:0016460">
    <property type="term" value="C:myosin II complex"/>
    <property type="evidence" value="ECO:0007669"/>
    <property type="project" value="TreeGrafter"/>
</dbReference>
<evidence type="ECO:0000313" key="3">
    <source>
        <dbReference type="Proteomes" id="UP000008909"/>
    </source>
</evidence>
<dbReference type="CDD" id="cd00051">
    <property type="entry name" value="EFh"/>
    <property type="match status" value="1"/>
</dbReference>
<dbReference type="PANTHER" id="PTHR23048:SF49">
    <property type="entry name" value="FI08416P-RELATED"/>
    <property type="match status" value="1"/>
</dbReference>
<dbReference type="InterPro" id="IPR011992">
    <property type="entry name" value="EF-hand-dom_pair"/>
</dbReference>
<sequence length="354" mass="40294">IHGFSEARDVFSLFDSVGDEKILVKDIGEVVRALGLNPTESDIRKFNNRSDPGERITFEMFVPIYQALAKEQKDINPEEFIEGFRVFDKESNGFISAAELRHLLTALGERLREDEVDQLLAGMENSQGLVPYEVLWVKYARVNRIVTDVQGFKTSTNFTRRLSMRFGNWPSPLDYEAACVRDKILVEDKRLADESDYQGLFCQKPNALPIGTFANCVQVLIRIVGSQTKLMFQKDESYVSAMWIKIFQPFCGVINVCLWSLDGKLRTARSFPPPPYRMFDCIVTNSPPIKTILPTTKFSQSNKTNELPPAFYRHVLDVAPVQSAIQKSLLRNVVRPDNWVTSPLRVTATIINIF</sequence>
<dbReference type="Pfam" id="PF13405">
    <property type="entry name" value="EF-hand_6"/>
    <property type="match status" value="1"/>
</dbReference>